<dbReference type="GO" id="GO:0008168">
    <property type="term" value="F:methyltransferase activity"/>
    <property type="evidence" value="ECO:0007669"/>
    <property type="project" value="UniProtKB-KW"/>
</dbReference>
<dbReference type="InterPro" id="IPR029063">
    <property type="entry name" value="SAM-dependent_MTases_sf"/>
</dbReference>
<dbReference type="RefSeq" id="WP_173013277.1">
    <property type="nucleotide sequence ID" value="NZ_AP019860.1"/>
</dbReference>
<dbReference type="PANTHER" id="PTHR35276:SF1">
    <property type="entry name" value="TRNA (MNM(5)S(2)U34)-METHYLTRANSFERASE, CHLOROPLASTIC"/>
    <property type="match status" value="1"/>
</dbReference>
<proteinExistence type="predicted"/>
<dbReference type="EMBL" id="AP019860">
    <property type="protein sequence ID" value="BBM84164.1"/>
    <property type="molecule type" value="Genomic_DNA"/>
</dbReference>
<sequence length="187" mass="21043">MRLTDYCHLHVEKLLSAGDVAIDATVGNGHDTSFLARIVGKTGKVFGFDIQHQAIINTQKRLEQLALHQRVEIFHTSHAEMLEHIPQNYHQKIKVVMFNLGYLPGGDKNIITAASTTLTAFSHSLDLLQSGGNLVVMVYTGHSGGECEWNEIQQWFTSLEKSIYTVMFPVEPSPRKEVPKLFVIEKR</sequence>
<dbReference type="Gene3D" id="3.40.50.150">
    <property type="entry name" value="Vaccinia Virus protein VP39"/>
    <property type="match status" value="1"/>
</dbReference>
<evidence type="ECO:0000313" key="1">
    <source>
        <dbReference type="EMBL" id="BBM84164.1"/>
    </source>
</evidence>
<gene>
    <name evidence="1" type="ORF">UABAM_02520</name>
</gene>
<keyword evidence="2" id="KW-1185">Reference proteome</keyword>
<dbReference type="PANTHER" id="PTHR35276">
    <property type="entry name" value="S-ADENOSYL-L-METHIONINE-DEPENDENT METHYLTRANSFERASES SUPERFAMILY PROTEIN"/>
    <property type="match status" value="1"/>
</dbReference>
<dbReference type="SUPFAM" id="SSF53335">
    <property type="entry name" value="S-adenosyl-L-methionine-dependent methyltransferases"/>
    <property type="match status" value="1"/>
</dbReference>
<organism evidence="1 2">
    <name type="scientific">Uabimicrobium amorphum</name>
    <dbReference type="NCBI Taxonomy" id="2596890"/>
    <lineage>
        <taxon>Bacteria</taxon>
        <taxon>Pseudomonadati</taxon>
        <taxon>Planctomycetota</taxon>
        <taxon>Candidatus Uabimicrobiia</taxon>
        <taxon>Candidatus Uabimicrobiales</taxon>
        <taxon>Candidatus Uabimicrobiaceae</taxon>
        <taxon>Candidatus Uabimicrobium</taxon>
    </lineage>
</organism>
<evidence type="ECO:0000313" key="2">
    <source>
        <dbReference type="Proteomes" id="UP000326354"/>
    </source>
</evidence>
<keyword evidence="1" id="KW-0489">Methyltransferase</keyword>
<dbReference type="AlphaFoldDB" id="A0A5S9ILY6"/>
<dbReference type="Proteomes" id="UP000326354">
    <property type="component" value="Chromosome"/>
</dbReference>
<dbReference type="InterPro" id="IPR010719">
    <property type="entry name" value="MnmM_MeTrfase"/>
</dbReference>
<dbReference type="GO" id="GO:0032259">
    <property type="term" value="P:methylation"/>
    <property type="evidence" value="ECO:0007669"/>
    <property type="project" value="UniProtKB-KW"/>
</dbReference>
<dbReference type="Pfam" id="PF06962">
    <property type="entry name" value="rRNA_methylase"/>
    <property type="match status" value="1"/>
</dbReference>
<protein>
    <submittedName>
        <fullName evidence="1">rRNA methyltransferase</fullName>
    </submittedName>
</protein>
<dbReference type="KEGG" id="uam:UABAM_02520"/>
<accession>A0A5S9ILY6</accession>
<keyword evidence="1" id="KW-0808">Transferase</keyword>
<reference evidence="1 2" key="1">
    <citation type="submission" date="2019-08" db="EMBL/GenBank/DDBJ databases">
        <title>Complete genome sequence of Candidatus Uab amorphum.</title>
        <authorList>
            <person name="Shiratori T."/>
            <person name="Suzuki S."/>
            <person name="Kakizawa Y."/>
            <person name="Ishida K."/>
        </authorList>
    </citation>
    <scope>NUCLEOTIDE SEQUENCE [LARGE SCALE GENOMIC DNA]</scope>
    <source>
        <strain evidence="1 2">SRT547</strain>
    </source>
</reference>
<name>A0A5S9ILY6_UABAM</name>